<dbReference type="OrthoDB" id="10253041at2759"/>
<dbReference type="Proteomes" id="UP000596742">
    <property type="component" value="Unassembled WGS sequence"/>
</dbReference>
<reference evidence="2" key="1">
    <citation type="submission" date="2018-11" db="EMBL/GenBank/DDBJ databases">
        <authorList>
            <person name="Alioto T."/>
            <person name="Alioto T."/>
        </authorList>
    </citation>
    <scope>NUCLEOTIDE SEQUENCE</scope>
</reference>
<feature type="compositionally biased region" description="Low complexity" evidence="1">
    <location>
        <begin position="110"/>
        <end position="127"/>
    </location>
</feature>
<feature type="region of interest" description="Disordered" evidence="1">
    <location>
        <begin position="94"/>
        <end position="254"/>
    </location>
</feature>
<feature type="compositionally biased region" description="Low complexity" evidence="1">
    <location>
        <begin position="135"/>
        <end position="149"/>
    </location>
</feature>
<sequence>MVNPVPPAHGDEGRATPPPMAGFPKYTKQMVLLKSSKPPMAPKYTQAHFEEVGKALAVAALDYVDHNPWSRISQSEHNSLSGVRDSVKRYLRSMRGGPRIPRNPQRSFIRNNSNSSTSQTNSRVSRQNSTDSNQNSRFSRFSGNESSSSAPPKYQRKDSLPNQRRELGPVREAALRSQQRKRPVPPNINTPVSSRSQNNGSGSSGIQSAPSNYTPVSSRSNHNGSSGVQGGPMPLSSRSHHNGSTSSGMQSGPVQFTMMTSDYKTPRSSDGKNKEELSELKNVNLLAIANKKSGPPTRIPLPTGRQFVQLTSSSKDEISTRTGGSRVATSKHVVQQYPVRKASAEVLTADITSPKFPGEVPQYTGPIPPSEYMHGNGPGDNSDSSKRRKRYMYMRERTFQQVPKQTVLEKVRANRLVIVMLKGLEINVDVVNHYGKLTSLPRQTRQDQLVILDQVVVWKTLLFSCLQDTSTLLANIQTISTPLDSYRTVGEWNLTPRQIVMLPL</sequence>
<dbReference type="EMBL" id="UYJE01000693">
    <property type="protein sequence ID" value="VDH95471.1"/>
    <property type="molecule type" value="Genomic_DNA"/>
</dbReference>
<keyword evidence="3" id="KW-1185">Reference proteome</keyword>
<feature type="compositionally biased region" description="Low complexity" evidence="1">
    <location>
        <begin position="193"/>
        <end position="208"/>
    </location>
</feature>
<gene>
    <name evidence="2" type="ORF">MGAL_10B076969</name>
</gene>
<dbReference type="AlphaFoldDB" id="A0A8B6BUX2"/>
<evidence type="ECO:0000256" key="1">
    <source>
        <dbReference type="SAM" id="MobiDB-lite"/>
    </source>
</evidence>
<protein>
    <submittedName>
        <fullName evidence="2">Uncharacterized protein</fullName>
    </submittedName>
</protein>
<proteinExistence type="predicted"/>
<evidence type="ECO:0000313" key="2">
    <source>
        <dbReference type="EMBL" id="VDH95471.1"/>
    </source>
</evidence>
<accession>A0A8B6BUX2</accession>
<feature type="compositionally biased region" description="Polar residues" evidence="1">
    <location>
        <begin position="209"/>
        <end position="226"/>
    </location>
</feature>
<comment type="caution">
    <text evidence="2">The sequence shown here is derived from an EMBL/GenBank/DDBJ whole genome shotgun (WGS) entry which is preliminary data.</text>
</comment>
<evidence type="ECO:0000313" key="3">
    <source>
        <dbReference type="Proteomes" id="UP000596742"/>
    </source>
</evidence>
<feature type="compositionally biased region" description="Basic and acidic residues" evidence="1">
    <location>
        <begin position="155"/>
        <end position="169"/>
    </location>
</feature>
<feature type="region of interest" description="Disordered" evidence="1">
    <location>
        <begin position="1"/>
        <end position="24"/>
    </location>
</feature>
<name>A0A8B6BUX2_MYTGA</name>
<organism evidence="2 3">
    <name type="scientific">Mytilus galloprovincialis</name>
    <name type="common">Mediterranean mussel</name>
    <dbReference type="NCBI Taxonomy" id="29158"/>
    <lineage>
        <taxon>Eukaryota</taxon>
        <taxon>Metazoa</taxon>
        <taxon>Spiralia</taxon>
        <taxon>Lophotrochozoa</taxon>
        <taxon>Mollusca</taxon>
        <taxon>Bivalvia</taxon>
        <taxon>Autobranchia</taxon>
        <taxon>Pteriomorphia</taxon>
        <taxon>Mytilida</taxon>
        <taxon>Mytiloidea</taxon>
        <taxon>Mytilidae</taxon>
        <taxon>Mytilinae</taxon>
        <taxon>Mytilus</taxon>
    </lineage>
</organism>